<dbReference type="Gene3D" id="1.20.58.800">
    <property type="match status" value="1"/>
</dbReference>
<dbReference type="Pfam" id="PF12193">
    <property type="entry name" value="Sulf_coat_C"/>
    <property type="match status" value="1"/>
</dbReference>
<evidence type="ECO:0000259" key="1">
    <source>
        <dbReference type="Pfam" id="PF12193"/>
    </source>
</evidence>
<protein>
    <submittedName>
        <fullName evidence="2">Major capsid protein</fullName>
    </submittedName>
</protein>
<sequence length="124" mass="13630">MPIYKTGAQMFKKYSAKFNPTVVGTRFTDVREVALDRAQEGLNVIGTARDLIRPILDEYGIGGGLRATYLAFGTALLRHAVRQKGDVAKKVANGLKSYFVTAYGLDPAVCDEIIQVITGWVMPY</sequence>
<feature type="domain" description="Sulfolobus virus coat protein C-terminal" evidence="1">
    <location>
        <begin position="8"/>
        <end position="121"/>
    </location>
</feature>
<accession>A0AAU6PX72</accession>
<proteinExistence type="predicted"/>
<dbReference type="EMBL" id="PP467602">
    <property type="protein sequence ID" value="WYC14529.1"/>
    <property type="molecule type" value="Genomic_DNA"/>
</dbReference>
<name>A0AAU6PX72_9VIRU</name>
<organism evidence="2">
    <name type="scientific">Ligamenvirales sp</name>
    <dbReference type="NCBI Taxonomy" id="2832923"/>
    <lineage>
        <taxon>Viruses</taxon>
        <taxon>Adnaviria</taxon>
        <taxon>Zilligvirae</taxon>
        <taxon>Taleaviricota</taxon>
        <taxon>Tokiviricetes</taxon>
        <taxon>Ligamenvirales</taxon>
    </lineage>
</organism>
<reference evidence="2" key="1">
    <citation type="journal article" date="2023" name="ISME Commun">
        <title>Diversity of Bathyarchaeia viruses in metagenomes and virus-encoded CRISPR system components.</title>
        <authorList>
            <person name="Duan C."/>
            <person name="Liu Y."/>
            <person name="Liu Y."/>
            <person name="Liu L."/>
            <person name="Cai M."/>
            <person name="Zhang R."/>
            <person name="Zeng Q."/>
            <person name="Koonin E.V."/>
            <person name="Krupovic M."/>
            <person name="Li M."/>
        </authorList>
    </citation>
    <scope>NUCLEOTIDE SEQUENCE</scope>
    <source>
        <strain evidence="2">Chiyou-1</strain>
    </source>
</reference>
<dbReference type="InterPro" id="IPR022014">
    <property type="entry name" value="Sulfobus_virus_coat_C"/>
</dbReference>
<reference evidence="2" key="2">
    <citation type="submission" date="2024-03" db="EMBL/GenBank/DDBJ databases">
        <authorList>
            <person name="Roux S."/>
            <person name="Duan C."/>
        </authorList>
    </citation>
    <scope>NUCLEOTIDE SEQUENCE</scope>
    <source>
        <strain evidence="2">Chiyou-1</strain>
    </source>
</reference>
<evidence type="ECO:0000313" key="2">
    <source>
        <dbReference type="EMBL" id="WYC14529.1"/>
    </source>
</evidence>